<feature type="compositionally biased region" description="Basic and acidic residues" evidence="1">
    <location>
        <begin position="173"/>
        <end position="182"/>
    </location>
</feature>
<evidence type="ECO:0000256" key="2">
    <source>
        <dbReference type="SAM" id="SignalP"/>
    </source>
</evidence>
<feature type="signal peptide" evidence="2">
    <location>
        <begin position="1"/>
        <end position="18"/>
    </location>
</feature>
<dbReference type="RefSeq" id="WP_229954123.1">
    <property type="nucleotide sequence ID" value="NZ_BAAAEM010000002.1"/>
</dbReference>
<proteinExistence type="predicted"/>
<gene>
    <name evidence="3" type="ORF">GCM10009096_03270</name>
</gene>
<name>A0ABP3K0B7_9SPHN</name>
<keyword evidence="4" id="KW-1185">Reference proteome</keyword>
<evidence type="ECO:0000313" key="4">
    <source>
        <dbReference type="Proteomes" id="UP001500713"/>
    </source>
</evidence>
<evidence type="ECO:0000313" key="3">
    <source>
        <dbReference type="EMBL" id="GAA0465960.1"/>
    </source>
</evidence>
<dbReference type="EMBL" id="BAAAEM010000002">
    <property type="protein sequence ID" value="GAA0465960.1"/>
    <property type="molecule type" value="Genomic_DNA"/>
</dbReference>
<protein>
    <recommendedName>
        <fullName evidence="5">DUF4136 domain-containing protein</fullName>
    </recommendedName>
</protein>
<organism evidence="3 4">
    <name type="scientific">Parasphingorhabdus litoris</name>
    <dbReference type="NCBI Taxonomy" id="394733"/>
    <lineage>
        <taxon>Bacteria</taxon>
        <taxon>Pseudomonadati</taxon>
        <taxon>Pseudomonadota</taxon>
        <taxon>Alphaproteobacteria</taxon>
        <taxon>Sphingomonadales</taxon>
        <taxon>Sphingomonadaceae</taxon>
        <taxon>Parasphingorhabdus</taxon>
    </lineage>
</organism>
<sequence>MRLAILLIPLLAITASCSGPIETRIQTQSAAPLLAQNQYNFSPKPEQNSPAYKKARTLVTEALAAKDLTAVEQASVTVHIALANRPASIAMTVGEDNDIETIAAQKERKPLQSCDDFEHRLTITMVNSADGSILYSGTAAEYHCKGTLEQSLPYLIDGALSGLGDTPSQIPNEKTRTRTGLE</sequence>
<comment type="caution">
    <text evidence="3">The sequence shown here is derived from an EMBL/GenBank/DDBJ whole genome shotgun (WGS) entry which is preliminary data.</text>
</comment>
<accession>A0ABP3K0B7</accession>
<feature type="region of interest" description="Disordered" evidence="1">
    <location>
        <begin position="163"/>
        <end position="182"/>
    </location>
</feature>
<evidence type="ECO:0008006" key="5">
    <source>
        <dbReference type="Google" id="ProtNLM"/>
    </source>
</evidence>
<dbReference type="Proteomes" id="UP001500713">
    <property type="component" value="Unassembled WGS sequence"/>
</dbReference>
<reference evidence="4" key="1">
    <citation type="journal article" date="2019" name="Int. J. Syst. Evol. Microbiol.">
        <title>The Global Catalogue of Microorganisms (GCM) 10K type strain sequencing project: providing services to taxonomists for standard genome sequencing and annotation.</title>
        <authorList>
            <consortium name="The Broad Institute Genomics Platform"/>
            <consortium name="The Broad Institute Genome Sequencing Center for Infectious Disease"/>
            <person name="Wu L."/>
            <person name="Ma J."/>
        </authorList>
    </citation>
    <scope>NUCLEOTIDE SEQUENCE [LARGE SCALE GENOMIC DNA]</scope>
    <source>
        <strain evidence="4">JCM 14162</strain>
    </source>
</reference>
<dbReference type="PROSITE" id="PS51257">
    <property type="entry name" value="PROKAR_LIPOPROTEIN"/>
    <property type="match status" value="1"/>
</dbReference>
<keyword evidence="2" id="KW-0732">Signal</keyword>
<evidence type="ECO:0000256" key="1">
    <source>
        <dbReference type="SAM" id="MobiDB-lite"/>
    </source>
</evidence>
<feature type="chain" id="PRO_5047042989" description="DUF4136 domain-containing protein" evidence="2">
    <location>
        <begin position="19"/>
        <end position="182"/>
    </location>
</feature>